<dbReference type="Proteomes" id="UP000663860">
    <property type="component" value="Unassembled WGS sequence"/>
</dbReference>
<comment type="caution">
    <text evidence="3">The sequence shown here is derived from an EMBL/GenBank/DDBJ whole genome shotgun (WGS) entry which is preliminary data.</text>
</comment>
<dbReference type="InterPro" id="IPR045349">
    <property type="entry name" value="SLC41A1-3"/>
</dbReference>
<dbReference type="EMBL" id="CAJOBB010004652">
    <property type="protein sequence ID" value="CAF4097884.1"/>
    <property type="molecule type" value="Genomic_DNA"/>
</dbReference>
<reference evidence="3" key="1">
    <citation type="submission" date="2021-02" db="EMBL/GenBank/DDBJ databases">
        <authorList>
            <person name="Nowell W R."/>
        </authorList>
    </citation>
    <scope>NUCLEOTIDE SEQUENCE</scope>
</reference>
<dbReference type="EMBL" id="CAJNOE010002198">
    <property type="protein sequence ID" value="CAF1472566.1"/>
    <property type="molecule type" value="Genomic_DNA"/>
</dbReference>
<name>A0A819UM08_9BILA</name>
<protein>
    <submittedName>
        <fullName evidence="3">Uncharacterized protein</fullName>
    </submittedName>
</protein>
<keyword evidence="1" id="KW-0812">Transmembrane</keyword>
<proteinExistence type="predicted"/>
<evidence type="ECO:0000256" key="1">
    <source>
        <dbReference type="SAM" id="Phobius"/>
    </source>
</evidence>
<dbReference type="PANTHER" id="PTHR16228:SF7">
    <property type="entry name" value="SLC41A_MGTE INTEGRAL MEMBRANE DOMAIN-CONTAINING PROTEIN"/>
    <property type="match status" value="1"/>
</dbReference>
<dbReference type="GO" id="GO:0008324">
    <property type="term" value="F:monoatomic cation transmembrane transporter activity"/>
    <property type="evidence" value="ECO:0007669"/>
    <property type="project" value="InterPro"/>
</dbReference>
<feature type="transmembrane region" description="Helical" evidence="1">
    <location>
        <begin position="51"/>
        <end position="75"/>
    </location>
</feature>
<dbReference type="GO" id="GO:0005886">
    <property type="term" value="C:plasma membrane"/>
    <property type="evidence" value="ECO:0007669"/>
    <property type="project" value="TreeGrafter"/>
</dbReference>
<gene>
    <name evidence="2" type="ORF">IZO911_LOCUS43541</name>
    <name evidence="3" type="ORF">KXQ929_LOCUS34351</name>
</gene>
<sequence>MVAARLVLERVQESNVFKEITEIYILVLALLDSKGSLEMTLESRLSTQANIGNIILTQLQIIIVGFLAALVSLAMK</sequence>
<accession>A0A819UM08</accession>
<evidence type="ECO:0000313" key="2">
    <source>
        <dbReference type="EMBL" id="CAF1472566.1"/>
    </source>
</evidence>
<dbReference type="PANTHER" id="PTHR16228">
    <property type="entry name" value="DIVALENT CATION TRANSPORTER SOLUTE CARRIER FAMILY 41"/>
    <property type="match status" value="1"/>
</dbReference>
<dbReference type="AlphaFoldDB" id="A0A819UM08"/>
<organism evidence="3 4">
    <name type="scientific">Adineta steineri</name>
    <dbReference type="NCBI Taxonomy" id="433720"/>
    <lineage>
        <taxon>Eukaryota</taxon>
        <taxon>Metazoa</taxon>
        <taxon>Spiralia</taxon>
        <taxon>Gnathifera</taxon>
        <taxon>Rotifera</taxon>
        <taxon>Eurotatoria</taxon>
        <taxon>Bdelloidea</taxon>
        <taxon>Adinetida</taxon>
        <taxon>Adinetidae</taxon>
        <taxon>Adineta</taxon>
    </lineage>
</organism>
<evidence type="ECO:0000313" key="4">
    <source>
        <dbReference type="Proteomes" id="UP000663868"/>
    </source>
</evidence>
<keyword evidence="1" id="KW-0472">Membrane</keyword>
<keyword evidence="1" id="KW-1133">Transmembrane helix</keyword>
<dbReference type="Proteomes" id="UP000663868">
    <property type="component" value="Unassembled WGS sequence"/>
</dbReference>
<evidence type="ECO:0000313" key="3">
    <source>
        <dbReference type="EMBL" id="CAF4097884.1"/>
    </source>
</evidence>